<evidence type="ECO:0000256" key="7">
    <source>
        <dbReference type="ARBA" id="ARBA00022782"/>
    </source>
</evidence>
<comment type="function">
    <text evidence="9">Promotes plant cell differentiation, organogenesis and somatic embryogenesis as well as cell proliferation.</text>
</comment>
<organism evidence="10 11">
    <name type="scientific">Acacia crassicarpa</name>
    <name type="common">northern wattle</name>
    <dbReference type="NCBI Taxonomy" id="499986"/>
    <lineage>
        <taxon>Eukaryota</taxon>
        <taxon>Viridiplantae</taxon>
        <taxon>Streptophyta</taxon>
        <taxon>Embryophyta</taxon>
        <taxon>Tracheophyta</taxon>
        <taxon>Spermatophyta</taxon>
        <taxon>Magnoliopsida</taxon>
        <taxon>eudicotyledons</taxon>
        <taxon>Gunneridae</taxon>
        <taxon>Pentapetalae</taxon>
        <taxon>rosids</taxon>
        <taxon>fabids</taxon>
        <taxon>Fabales</taxon>
        <taxon>Fabaceae</taxon>
        <taxon>Caesalpinioideae</taxon>
        <taxon>mimosoid clade</taxon>
        <taxon>Acacieae</taxon>
        <taxon>Acacia</taxon>
    </lineage>
</organism>
<evidence type="ECO:0000256" key="1">
    <source>
        <dbReference type="ARBA" id="ARBA00004613"/>
    </source>
</evidence>
<protein>
    <recommendedName>
        <fullName evidence="9">Phytosulfokine</fullName>
    </recommendedName>
    <component>
        <recommendedName>
            <fullName evidence="9">Phytosulfokine-alpha</fullName>
            <shortName evidence="9">PSK-alpha</shortName>
            <shortName evidence="9">Phytosulfokine-a</shortName>
        </recommendedName>
    </component>
    <component>
        <recommendedName>
            <fullName evidence="9">Phytosulfokine-beta</fullName>
            <shortName evidence="9">PSK-beta</shortName>
            <shortName evidence="9">Phytosulfokine-b</shortName>
        </recommendedName>
    </component>
</protein>
<dbReference type="InterPro" id="IPR009438">
    <property type="entry name" value="Phytosulfokine"/>
</dbReference>
<evidence type="ECO:0000256" key="5">
    <source>
        <dbReference type="ARBA" id="ARBA00022641"/>
    </source>
</evidence>
<evidence type="ECO:0000256" key="4">
    <source>
        <dbReference type="ARBA" id="ARBA00022525"/>
    </source>
</evidence>
<evidence type="ECO:0000256" key="9">
    <source>
        <dbReference type="RuleBase" id="RU368031"/>
    </source>
</evidence>
<gene>
    <name evidence="10" type="ORF">QN277_027990</name>
</gene>
<sequence length="79" mass="8729">MAKIAALFFTALFLCSMLAHATRPVPNEELSAKTQHLGVEAGHDDGVLESCEGVSEDECLMRRTLAAHLDYIYTQKHKP</sequence>
<keyword evidence="5 9" id="KW-0765">Sulfation</keyword>
<dbReference type="PANTHER" id="PTHR33285">
    <property type="entry name" value="PHYTOSULFOKINES 3"/>
    <property type="match status" value="1"/>
</dbReference>
<keyword evidence="4 9" id="KW-0964">Secreted</keyword>
<keyword evidence="6 9" id="KW-0732">Signal</keyword>
<evidence type="ECO:0000313" key="11">
    <source>
        <dbReference type="Proteomes" id="UP001293593"/>
    </source>
</evidence>
<keyword evidence="11" id="KW-1185">Reference proteome</keyword>
<proteinExistence type="inferred from homology"/>
<evidence type="ECO:0000313" key="10">
    <source>
        <dbReference type="EMBL" id="KAK4262431.1"/>
    </source>
</evidence>
<dbReference type="GO" id="GO:0008283">
    <property type="term" value="P:cell population proliferation"/>
    <property type="evidence" value="ECO:0007669"/>
    <property type="project" value="UniProtKB-UniRule"/>
</dbReference>
<feature type="chain" id="PRO_5041767055" description="Phytosulfokine" evidence="9">
    <location>
        <begin position="22"/>
        <end position="79"/>
    </location>
</feature>
<evidence type="ECO:0000256" key="6">
    <source>
        <dbReference type="ARBA" id="ARBA00022729"/>
    </source>
</evidence>
<dbReference type="AlphaFoldDB" id="A0AAE1J2B7"/>
<dbReference type="GO" id="GO:0005576">
    <property type="term" value="C:extracellular region"/>
    <property type="evidence" value="ECO:0007669"/>
    <property type="project" value="UniProtKB-SubCell"/>
</dbReference>
<dbReference type="Proteomes" id="UP001293593">
    <property type="component" value="Unassembled WGS sequence"/>
</dbReference>
<keyword evidence="7 9" id="KW-0221">Differentiation</keyword>
<comment type="caution">
    <text evidence="10">The sequence shown here is derived from an EMBL/GenBank/DDBJ whole genome shotgun (WGS) entry which is preliminary data.</text>
</comment>
<comment type="subcellular location">
    <subcellularLocation>
        <location evidence="1 9">Secreted</location>
    </subcellularLocation>
</comment>
<comment type="similarity">
    <text evidence="2 9">Belongs to the phytosulfokine family.</text>
</comment>
<dbReference type="GO" id="GO:0030154">
    <property type="term" value="P:cell differentiation"/>
    <property type="evidence" value="ECO:0007669"/>
    <property type="project" value="UniProtKB-UniRule"/>
</dbReference>
<dbReference type="GO" id="GO:0008083">
    <property type="term" value="F:growth factor activity"/>
    <property type="evidence" value="ECO:0007669"/>
    <property type="project" value="UniProtKB-UniRule"/>
</dbReference>
<evidence type="ECO:0000256" key="2">
    <source>
        <dbReference type="ARBA" id="ARBA00010781"/>
    </source>
</evidence>
<reference evidence="10" key="1">
    <citation type="submission" date="2023-10" db="EMBL/GenBank/DDBJ databases">
        <title>Chromosome-level genome of the transformable northern wattle, Acacia crassicarpa.</title>
        <authorList>
            <person name="Massaro I."/>
            <person name="Sinha N.R."/>
            <person name="Poethig S."/>
            <person name="Leichty A.R."/>
        </authorList>
    </citation>
    <scope>NUCLEOTIDE SEQUENCE</scope>
    <source>
        <strain evidence="10">Acra3RX</strain>
        <tissue evidence="10">Leaf</tissue>
    </source>
</reference>
<name>A0AAE1J2B7_9FABA</name>
<evidence type="ECO:0000256" key="3">
    <source>
        <dbReference type="ARBA" id="ARBA00022473"/>
    </source>
</evidence>
<feature type="signal peptide" evidence="9">
    <location>
        <begin position="1"/>
        <end position="21"/>
    </location>
</feature>
<keyword evidence="8 9" id="KW-0339">Growth factor</keyword>
<dbReference type="Pfam" id="PF06404">
    <property type="entry name" value="PSK"/>
    <property type="match status" value="1"/>
</dbReference>
<dbReference type="EMBL" id="JAWXYG010000009">
    <property type="protein sequence ID" value="KAK4262431.1"/>
    <property type="molecule type" value="Genomic_DNA"/>
</dbReference>
<accession>A0AAE1J2B7</accession>
<evidence type="ECO:0000256" key="8">
    <source>
        <dbReference type="ARBA" id="ARBA00023030"/>
    </source>
</evidence>
<comment type="PTM">
    <text evidence="9">Sulfation is important for activity and for the binding to a putative membrane receptor.</text>
</comment>
<comment type="PTM">
    <text evidence="9">PSK-alpha is produced by endopeptidase digestion. PSK-beta is produced from PSK-alpha by exopeptidase digestion.</text>
</comment>
<dbReference type="PANTHER" id="PTHR33285:SF55">
    <property type="entry name" value="PHYTOSULFOKINES 3"/>
    <property type="match status" value="1"/>
</dbReference>
<keyword evidence="3 9" id="KW-0217">Developmental protein</keyword>